<keyword evidence="3" id="KW-0804">Transcription</keyword>
<proteinExistence type="predicted"/>
<dbReference type="EMBL" id="QYAC01000005">
    <property type="protein sequence ID" value="MBL3679689.1"/>
    <property type="molecule type" value="Genomic_DNA"/>
</dbReference>
<evidence type="ECO:0000256" key="2">
    <source>
        <dbReference type="ARBA" id="ARBA00023125"/>
    </source>
</evidence>
<dbReference type="SMART" id="SM00421">
    <property type="entry name" value="HTH_LUXR"/>
    <property type="match status" value="1"/>
</dbReference>
<dbReference type="PROSITE" id="PS50043">
    <property type="entry name" value="HTH_LUXR_2"/>
    <property type="match status" value="1"/>
</dbReference>
<dbReference type="Pfam" id="PF00196">
    <property type="entry name" value="GerE"/>
    <property type="match status" value="1"/>
</dbReference>
<keyword evidence="1" id="KW-0805">Transcription regulation</keyword>
<dbReference type="Proteomes" id="UP001645859">
    <property type="component" value="Unassembled WGS sequence"/>
</dbReference>
<dbReference type="SUPFAM" id="SSF46894">
    <property type="entry name" value="C-terminal effector domain of the bipartite response regulators"/>
    <property type="match status" value="1"/>
</dbReference>
<dbReference type="InterPro" id="IPR027417">
    <property type="entry name" value="P-loop_NTPase"/>
</dbReference>
<protein>
    <recommendedName>
        <fullName evidence="5">HTH luxR-type domain-containing protein</fullName>
    </recommendedName>
</protein>
<evidence type="ECO:0000313" key="6">
    <source>
        <dbReference type="EMBL" id="MBL3679689.1"/>
    </source>
</evidence>
<dbReference type="Gene3D" id="1.10.10.10">
    <property type="entry name" value="Winged helix-like DNA-binding domain superfamily/Winged helix DNA-binding domain"/>
    <property type="match status" value="1"/>
</dbReference>
<dbReference type="InterPro" id="IPR036388">
    <property type="entry name" value="WH-like_DNA-bd_sf"/>
</dbReference>
<reference evidence="6 7" key="1">
    <citation type="submission" date="2018-09" db="EMBL/GenBank/DDBJ databases">
        <title>Comparative genomics of Leucobacter spp.</title>
        <authorList>
            <person name="Reis A.C."/>
            <person name="Kolvenbach B.A."/>
            <person name="Corvini P.F.X."/>
            <person name="Nunes O.C."/>
        </authorList>
    </citation>
    <scope>NUCLEOTIDE SEQUENCE [LARGE SCALE GENOMIC DNA]</scope>
    <source>
        <strain evidence="6 7">TAN 31504</strain>
    </source>
</reference>
<keyword evidence="7" id="KW-1185">Reference proteome</keyword>
<name>A0ABS1SGK1_9MICO</name>
<keyword evidence="2" id="KW-0238">DNA-binding</keyword>
<dbReference type="InterPro" id="IPR000792">
    <property type="entry name" value="Tscrpt_reg_LuxR_C"/>
</dbReference>
<dbReference type="SUPFAM" id="SSF52540">
    <property type="entry name" value="P-loop containing nucleoside triphosphate hydrolases"/>
    <property type="match status" value="1"/>
</dbReference>
<dbReference type="InterPro" id="IPR016032">
    <property type="entry name" value="Sig_transdc_resp-reg_C-effctor"/>
</dbReference>
<gene>
    <name evidence="6" type="ORF">D3230_10385</name>
</gene>
<evidence type="ECO:0000256" key="3">
    <source>
        <dbReference type="ARBA" id="ARBA00023163"/>
    </source>
</evidence>
<organism evidence="6 7">
    <name type="scientific">Leucobacter chromiireducens subsp. solipictus</name>
    <dbReference type="NCBI Taxonomy" id="398235"/>
    <lineage>
        <taxon>Bacteria</taxon>
        <taxon>Bacillati</taxon>
        <taxon>Actinomycetota</taxon>
        <taxon>Actinomycetes</taxon>
        <taxon>Micrococcales</taxon>
        <taxon>Microbacteriaceae</taxon>
        <taxon>Leucobacter</taxon>
    </lineage>
</organism>
<evidence type="ECO:0000256" key="1">
    <source>
        <dbReference type="ARBA" id="ARBA00023015"/>
    </source>
</evidence>
<dbReference type="PANTHER" id="PTHR44688:SF16">
    <property type="entry name" value="DNA-BINDING TRANSCRIPTIONAL ACTIVATOR DEVR_DOSR"/>
    <property type="match status" value="1"/>
</dbReference>
<feature type="domain" description="HTH luxR-type" evidence="5">
    <location>
        <begin position="814"/>
        <end position="880"/>
    </location>
</feature>
<dbReference type="RefSeq" id="WP_202344969.1">
    <property type="nucleotide sequence ID" value="NZ_BAAAPI010000003.1"/>
</dbReference>
<sequence length="900" mass="97145">MASEHTGTSLAMPAADPVPLTPPRPGGSIPQQRFTAIERARLFPQLIAPITLFSAPAGMGKTVLASQWVRSPAFAHLRVCWVRVPEAGSGPGELWRAIREALTGEEACEERGAAQGSAARFVVAHERTAAHRAVTRLTGPTMLIIDDYQRLTRPALDLELAELPELSAHLHLTVLSRRFAALDGPLVAARSTVQVCSDEHFAFTVEDSRALGARLGLSSERLVDKIHVGAGGWPYAVRLLLNAITDGATVDDLDALSERFVTDYTERSLSALGQRALYITAVCDRVSIELLSETIGLAYAETASIVDRICELGLGTLHWYPGGARLRCHPGFATALRRRARRELGATETRQLQHQHAIELSHDEPEQGIRALLSLREYADASRALSTVFPERIGVSGQVFEPLHGIPIDDLTAHPFLLGAFLLSEIWNANCTVDEATDMREALRVGVAQHVHPEDPERYFPTRAILVAVERLDDDGRALELARALERELLEGYAASAAGVSFTPLHLATPFIFSTIAETGQTSGDLRLAARCFQRAAEWAELLDAEAKQYRAYTGIAVVAAINGETARARSVLAAAEELTQLLPDGHGARASLNVTVARLLIAAEAADPAQLADLLATVTQPHATLIEWPYLALAEAEIVRQRDGNLAAIAGLDARIREAKRFYPHRNDPQQVLEAYAAQVLATHGNYRESWDRLATLPQGFPDGILGRARLALLRGDDAAAVAESSALLNGRASTWLRIAARLVRAAAHWSLGDAHAAAGDFQAAAEAMTKHGTHSGLELIPYDTLTELAEASPQPLPATLARVIRDLPASSRCEPYASLTEAELRILEAIAESSAPLPVIAESLFVTPHTVKFHLRSVYRKLRVAGREAAAVRAREIGIVDPVPAITAPRMPGVAATA</sequence>
<feature type="region of interest" description="Disordered" evidence="4">
    <location>
        <begin position="1"/>
        <end position="30"/>
    </location>
</feature>
<accession>A0ABS1SGK1</accession>
<comment type="caution">
    <text evidence="6">The sequence shown here is derived from an EMBL/GenBank/DDBJ whole genome shotgun (WGS) entry which is preliminary data.</text>
</comment>
<evidence type="ECO:0000259" key="5">
    <source>
        <dbReference type="PROSITE" id="PS50043"/>
    </source>
</evidence>
<evidence type="ECO:0000313" key="7">
    <source>
        <dbReference type="Proteomes" id="UP001645859"/>
    </source>
</evidence>
<dbReference type="PANTHER" id="PTHR44688">
    <property type="entry name" value="DNA-BINDING TRANSCRIPTIONAL ACTIVATOR DEVR_DOSR"/>
    <property type="match status" value="1"/>
</dbReference>
<evidence type="ECO:0000256" key="4">
    <source>
        <dbReference type="SAM" id="MobiDB-lite"/>
    </source>
</evidence>